<reference evidence="1" key="1">
    <citation type="submission" date="2014-09" db="EMBL/GenBank/DDBJ databases">
        <authorList>
            <person name="Magalhaes I.L.F."/>
            <person name="Oliveira U."/>
            <person name="Santos F.R."/>
            <person name="Vidigal T.H.D.A."/>
            <person name="Brescovit A.D."/>
            <person name="Santos A.J."/>
        </authorList>
    </citation>
    <scope>NUCLEOTIDE SEQUENCE</scope>
    <source>
        <tissue evidence="1">Shoot tissue taken approximately 20 cm above the soil surface</tissue>
    </source>
</reference>
<name>A0A0A9A6I9_ARUDO</name>
<reference evidence="1" key="2">
    <citation type="journal article" date="2015" name="Data Brief">
        <title>Shoot transcriptome of the giant reed, Arundo donax.</title>
        <authorList>
            <person name="Barrero R.A."/>
            <person name="Guerrero F.D."/>
            <person name="Moolhuijzen P."/>
            <person name="Goolsby J.A."/>
            <person name="Tidwell J."/>
            <person name="Bellgard S.E."/>
            <person name="Bellgard M.I."/>
        </authorList>
    </citation>
    <scope>NUCLEOTIDE SEQUENCE</scope>
    <source>
        <tissue evidence="1">Shoot tissue taken approximately 20 cm above the soil surface</tissue>
    </source>
</reference>
<organism evidence="1">
    <name type="scientific">Arundo donax</name>
    <name type="common">Giant reed</name>
    <name type="synonym">Donax arundinaceus</name>
    <dbReference type="NCBI Taxonomy" id="35708"/>
    <lineage>
        <taxon>Eukaryota</taxon>
        <taxon>Viridiplantae</taxon>
        <taxon>Streptophyta</taxon>
        <taxon>Embryophyta</taxon>
        <taxon>Tracheophyta</taxon>
        <taxon>Spermatophyta</taxon>
        <taxon>Magnoliopsida</taxon>
        <taxon>Liliopsida</taxon>
        <taxon>Poales</taxon>
        <taxon>Poaceae</taxon>
        <taxon>PACMAD clade</taxon>
        <taxon>Arundinoideae</taxon>
        <taxon>Arundineae</taxon>
        <taxon>Arundo</taxon>
    </lineage>
</organism>
<protein>
    <submittedName>
        <fullName evidence="1">Uncharacterized protein</fullName>
    </submittedName>
</protein>
<dbReference type="EMBL" id="GBRH01253305">
    <property type="protein sequence ID" value="JAD44590.1"/>
    <property type="molecule type" value="Transcribed_RNA"/>
</dbReference>
<evidence type="ECO:0000313" key="1">
    <source>
        <dbReference type="EMBL" id="JAD44590.1"/>
    </source>
</evidence>
<dbReference type="AlphaFoldDB" id="A0A0A9A6I9"/>
<proteinExistence type="predicted"/>
<sequence>MEYNSCCDSRFLGASVQHCNNCVLDC</sequence>
<accession>A0A0A9A6I9</accession>